<dbReference type="Proteomes" id="UP001159363">
    <property type="component" value="Chromosome 8"/>
</dbReference>
<evidence type="ECO:0000313" key="2">
    <source>
        <dbReference type="Proteomes" id="UP001159363"/>
    </source>
</evidence>
<comment type="caution">
    <text evidence="1">The sequence shown here is derived from an EMBL/GenBank/DDBJ whole genome shotgun (WGS) entry which is preliminary data.</text>
</comment>
<protein>
    <submittedName>
        <fullName evidence="1">Uncharacterized protein</fullName>
    </submittedName>
</protein>
<keyword evidence="2" id="KW-1185">Reference proteome</keyword>
<dbReference type="EMBL" id="JARBHB010000009">
    <property type="protein sequence ID" value="KAJ8876130.1"/>
    <property type="molecule type" value="Genomic_DNA"/>
</dbReference>
<name>A0ABQ9GVS0_9NEOP</name>
<proteinExistence type="predicted"/>
<evidence type="ECO:0000313" key="1">
    <source>
        <dbReference type="EMBL" id="KAJ8876130.1"/>
    </source>
</evidence>
<accession>A0ABQ9GVS0</accession>
<reference evidence="1 2" key="1">
    <citation type="submission" date="2023-02" db="EMBL/GenBank/DDBJ databases">
        <title>LHISI_Scaffold_Assembly.</title>
        <authorList>
            <person name="Stuart O.P."/>
            <person name="Cleave R."/>
            <person name="Magrath M.J.L."/>
            <person name="Mikheyev A.S."/>
        </authorList>
    </citation>
    <scope>NUCLEOTIDE SEQUENCE [LARGE SCALE GENOMIC DNA]</scope>
    <source>
        <strain evidence="1">Daus_M_001</strain>
        <tissue evidence="1">Leg muscle</tissue>
    </source>
</reference>
<organism evidence="1 2">
    <name type="scientific">Dryococelus australis</name>
    <dbReference type="NCBI Taxonomy" id="614101"/>
    <lineage>
        <taxon>Eukaryota</taxon>
        <taxon>Metazoa</taxon>
        <taxon>Ecdysozoa</taxon>
        <taxon>Arthropoda</taxon>
        <taxon>Hexapoda</taxon>
        <taxon>Insecta</taxon>
        <taxon>Pterygota</taxon>
        <taxon>Neoptera</taxon>
        <taxon>Polyneoptera</taxon>
        <taxon>Phasmatodea</taxon>
        <taxon>Verophasmatodea</taxon>
        <taxon>Anareolatae</taxon>
        <taxon>Phasmatidae</taxon>
        <taxon>Eurycanthinae</taxon>
        <taxon>Dryococelus</taxon>
    </lineage>
</organism>
<sequence length="776" mass="86550">MRVKRSGIVRHDSHMRNSTVDPANNRTLFALWEASSLTATPPLTPENKREIRTSLLIGYCVLRKVPVLTGLAGWLAGAGWQTISDAILLACATGVRGISECFASVISDFSHAEKSGRRLPSAGGFSPSSPVTQPLHSPIHQLNLITPSQSINSSDHNFSTQLTDLVARDSGLVFLQVRCWLKFAQGEACKLRASGKGKSNAYVRFKSNLSSNELAKFPSICRSDCAIPLVQLFKTRLKYVCTRRRIIRGKRIVAGLQESVNCREWPIDTSSFGYVSAAVIAAMALDYSAIARISLVLRCISRSCRISYKHACQSERTTVNVRSQAVACGEALQGKPVLAHYCTSSVHAAGASNHRAAQGKLSVFRPLPRDPLHTYCGVSNYTSIYLDDSSLWRYQLGKMPLYPPVSPRIFPSGTGSQQTFPITKVNQVRLLATSLPDFRTWGSCRMMPLVSGFQRGSPQCKANCTTYGELHLTLLRGELHLTLLRGELHCSTTWRTAPDSTTWRTAPDSTTWRTAPDSTTWRTAPDLLRGELHLTLLRGELHLTLLHGELHLTLLQLHLALLRGELHLTLLRGELHLTLLRGELHLTLLRGELHLALLRGELHLTLLRGELHLALLRGELHLTLLRGELLLALLRGELHLTLLRGELHLTLLRGELHLTLLRGELHLTLLRGELHLTLLRGELHLTLLRGELHLTLLRGELHLTLLRGELHLTLLRGELHLALLRGELHLTLLRRELHLTLLRGELHLTLLRGELHLTLLRGELHLTLLRGELMRN</sequence>
<gene>
    <name evidence="1" type="ORF">PR048_024039</name>
</gene>